<dbReference type="AlphaFoldDB" id="A0A9D1E8P1"/>
<name>A0A9D1E8P1_9FIRM</name>
<gene>
    <name evidence="1" type="ORF">IAA55_03960</name>
</gene>
<reference evidence="1" key="1">
    <citation type="submission" date="2020-10" db="EMBL/GenBank/DDBJ databases">
        <authorList>
            <person name="Gilroy R."/>
        </authorList>
    </citation>
    <scope>NUCLEOTIDE SEQUENCE</scope>
    <source>
        <strain evidence="1">ChiSjej5B23-6657</strain>
    </source>
</reference>
<proteinExistence type="predicted"/>
<comment type="caution">
    <text evidence="1">The sequence shown here is derived from an EMBL/GenBank/DDBJ whole genome shotgun (WGS) entry which is preliminary data.</text>
</comment>
<evidence type="ECO:0000313" key="2">
    <source>
        <dbReference type="Proteomes" id="UP000823912"/>
    </source>
</evidence>
<dbReference type="EMBL" id="DVHM01000062">
    <property type="protein sequence ID" value="HIR70417.1"/>
    <property type="molecule type" value="Genomic_DNA"/>
</dbReference>
<dbReference type="Proteomes" id="UP000823912">
    <property type="component" value="Unassembled WGS sequence"/>
</dbReference>
<protein>
    <submittedName>
        <fullName evidence="1">DUF4364 family protein</fullName>
    </submittedName>
</protein>
<organism evidence="1 2">
    <name type="scientific">Candidatus Pullilachnospira gallistercoris</name>
    <dbReference type="NCBI Taxonomy" id="2840911"/>
    <lineage>
        <taxon>Bacteria</taxon>
        <taxon>Bacillati</taxon>
        <taxon>Bacillota</taxon>
        <taxon>Clostridia</taxon>
        <taxon>Lachnospirales</taxon>
        <taxon>Lachnospiraceae</taxon>
        <taxon>Lachnospiraceae incertae sedis</taxon>
        <taxon>Candidatus Pullilachnospira</taxon>
    </lineage>
</organism>
<dbReference type="Pfam" id="PF14277">
    <property type="entry name" value="DUF4364"/>
    <property type="match status" value="1"/>
</dbReference>
<accession>A0A9D1E8P1</accession>
<dbReference type="InterPro" id="IPR025374">
    <property type="entry name" value="DUF4364"/>
</dbReference>
<sequence>MAEPNMIYKIAALEMLDKAGEPLSNMQITGFFLDGRYTDYFNVQQVLSDLENTDMITSQTMHNNTRYRLTEEGQRTLALFGDKLTEAIQQDIRAYLSEHRIQFKKENALSANYDKALGGGYLVHCTAKEDQREIINLTLHTATREQAETICNNWKVRYEDVYMNIMDTLIQ</sequence>
<reference evidence="1" key="2">
    <citation type="journal article" date="2021" name="PeerJ">
        <title>Extensive microbial diversity within the chicken gut microbiome revealed by metagenomics and culture.</title>
        <authorList>
            <person name="Gilroy R."/>
            <person name="Ravi A."/>
            <person name="Getino M."/>
            <person name="Pursley I."/>
            <person name="Horton D.L."/>
            <person name="Alikhan N.F."/>
            <person name="Baker D."/>
            <person name="Gharbi K."/>
            <person name="Hall N."/>
            <person name="Watson M."/>
            <person name="Adriaenssens E.M."/>
            <person name="Foster-Nyarko E."/>
            <person name="Jarju S."/>
            <person name="Secka A."/>
            <person name="Antonio M."/>
            <person name="Oren A."/>
            <person name="Chaudhuri R.R."/>
            <person name="La Ragione R."/>
            <person name="Hildebrand F."/>
            <person name="Pallen M.J."/>
        </authorList>
    </citation>
    <scope>NUCLEOTIDE SEQUENCE</scope>
    <source>
        <strain evidence="1">ChiSjej5B23-6657</strain>
    </source>
</reference>
<evidence type="ECO:0000313" key="1">
    <source>
        <dbReference type="EMBL" id="HIR70417.1"/>
    </source>
</evidence>